<feature type="compositionally biased region" description="Basic and acidic residues" evidence="1">
    <location>
        <begin position="241"/>
        <end position="257"/>
    </location>
</feature>
<dbReference type="Pfam" id="PF14051">
    <property type="entry name" value="DPF1-3_N"/>
    <property type="match status" value="1"/>
</dbReference>
<keyword evidence="3" id="KW-0472">Membrane</keyword>
<evidence type="ECO:0000313" key="3">
    <source>
        <dbReference type="EMBL" id="BFG01179.1"/>
    </source>
</evidence>
<feature type="compositionally biased region" description="Basic residues" evidence="1">
    <location>
        <begin position="373"/>
        <end position="387"/>
    </location>
</feature>
<feature type="domain" description="DPF1-3 N-terminal" evidence="2">
    <location>
        <begin position="24"/>
        <end position="94"/>
    </location>
</feature>
<dbReference type="AlphaFoldDB" id="A0AAU9G0P7"/>
<dbReference type="InterPro" id="IPR025750">
    <property type="entry name" value="DPF1-3_N"/>
</dbReference>
<feature type="compositionally biased region" description="Basic and acidic residues" evidence="1">
    <location>
        <begin position="218"/>
        <end position="228"/>
    </location>
</feature>
<gene>
    <name evidence="3" type="ORF">DMAD_00996</name>
</gene>
<feature type="compositionally biased region" description="Acidic residues" evidence="1">
    <location>
        <begin position="229"/>
        <end position="240"/>
    </location>
</feature>
<feature type="region of interest" description="Disordered" evidence="1">
    <location>
        <begin position="184"/>
        <end position="306"/>
    </location>
</feature>
<dbReference type="Proteomes" id="UP001500889">
    <property type="component" value="Chromosome A"/>
</dbReference>
<keyword evidence="4" id="KW-1185">Reference proteome</keyword>
<feature type="compositionally biased region" description="Gly residues" evidence="1">
    <location>
        <begin position="355"/>
        <end position="372"/>
    </location>
</feature>
<evidence type="ECO:0000313" key="4">
    <source>
        <dbReference type="Proteomes" id="UP001500889"/>
    </source>
</evidence>
<feature type="region of interest" description="Disordered" evidence="1">
    <location>
        <begin position="325"/>
        <end position="417"/>
    </location>
</feature>
<feature type="compositionally biased region" description="Gly residues" evidence="1">
    <location>
        <begin position="277"/>
        <end position="290"/>
    </location>
</feature>
<keyword evidence="3" id="KW-0812">Transmembrane</keyword>
<sequence>MSSAVNIQIVSMPNLAKIENFLKDVSYRETIEYSANFNTRLCIERRLRLPFLDPQTGVAQNHSQLFMDKRQRMPGFRQGQIYTYPAARWRKSRRQYLTKMYSRFPERPFQALRKEHEALVASGVNLGIGLSGLGGGVGGGGSSSSSLSLNMLTGAGTTTPSVLAALHSDTTHDFNGAFSLEESSSLGAAGGDTSDSKDSQQQQHHHQHHQQQQQSSSHSKDDLPKEWFYDDMDMNDVDSLEEPKSPADDEYDYDPRYGNKKRRKRRAGKRGTSNAAGGDGGGGGGGGVGSSGSSSARRRSGVMRTRITTTDAALDASLEAIELGDSLPGSNGGGCAGGGGGGGGGGTPTSSSGVGNNGGGSGGSGGGGGAGGRRSRGVGTRGRRRTKGVGGSSLGGSASGLSHSSCDPHSPGMVIEPPSFESAAAAVGVGGVVEDGNAHLRNYRKYL</sequence>
<accession>A0AAU9G0P7</accession>
<feature type="compositionally biased region" description="Gly residues" evidence="1">
    <location>
        <begin position="388"/>
        <end position="398"/>
    </location>
</feature>
<reference evidence="3 4" key="1">
    <citation type="submission" date="2024-02" db="EMBL/GenBank/DDBJ databases">
        <title>A chromosome-level genome assembly of Drosophila madeirensis, a fruit fly species endemic to Madeira island.</title>
        <authorList>
            <person name="Tomihara K."/>
            <person name="Llopart A."/>
            <person name="Yamamoto D."/>
        </authorList>
    </citation>
    <scope>NUCLEOTIDE SEQUENCE [LARGE SCALE GENOMIC DNA]</scope>
    <source>
        <strain evidence="3 4">RF1</strain>
    </source>
</reference>
<evidence type="ECO:0000259" key="2">
    <source>
        <dbReference type="Pfam" id="PF14051"/>
    </source>
</evidence>
<protein>
    <submittedName>
        <fullName evidence="3">Uncharacterized transmembrane protein</fullName>
    </submittedName>
</protein>
<evidence type="ECO:0000256" key="1">
    <source>
        <dbReference type="SAM" id="MobiDB-lite"/>
    </source>
</evidence>
<organism evidence="3 4">
    <name type="scientific">Drosophila madeirensis</name>
    <name type="common">Fruit fly</name>
    <dbReference type="NCBI Taxonomy" id="30013"/>
    <lineage>
        <taxon>Eukaryota</taxon>
        <taxon>Metazoa</taxon>
        <taxon>Ecdysozoa</taxon>
        <taxon>Arthropoda</taxon>
        <taxon>Hexapoda</taxon>
        <taxon>Insecta</taxon>
        <taxon>Pterygota</taxon>
        <taxon>Neoptera</taxon>
        <taxon>Endopterygota</taxon>
        <taxon>Diptera</taxon>
        <taxon>Brachycera</taxon>
        <taxon>Muscomorpha</taxon>
        <taxon>Ephydroidea</taxon>
        <taxon>Drosophilidae</taxon>
        <taxon>Drosophila</taxon>
        <taxon>Sophophora</taxon>
    </lineage>
</organism>
<feature type="compositionally biased region" description="Gly residues" evidence="1">
    <location>
        <begin position="330"/>
        <end position="347"/>
    </location>
</feature>
<name>A0AAU9G0P7_DROMD</name>
<feature type="compositionally biased region" description="Basic residues" evidence="1">
    <location>
        <begin position="258"/>
        <end position="269"/>
    </location>
</feature>
<proteinExistence type="predicted"/>
<dbReference type="EMBL" id="AP029266">
    <property type="protein sequence ID" value="BFG01179.1"/>
    <property type="molecule type" value="Genomic_DNA"/>
</dbReference>